<gene>
    <name evidence="4" type="ORF">INS88_09730</name>
</gene>
<evidence type="ECO:0000256" key="2">
    <source>
        <dbReference type="SAM" id="Phobius"/>
    </source>
</evidence>
<keyword evidence="2" id="KW-0472">Membrane</keyword>
<dbReference type="GO" id="GO:0005975">
    <property type="term" value="P:carbohydrate metabolic process"/>
    <property type="evidence" value="ECO:0007669"/>
    <property type="project" value="UniProtKB-ARBA"/>
</dbReference>
<dbReference type="EMBL" id="CP063213">
    <property type="protein sequence ID" value="QOR45519.1"/>
    <property type="molecule type" value="Genomic_DNA"/>
</dbReference>
<sequence length="1085" mass="117304">MHHAFATGARTSGVPAANASSETGLVSSSDGRIAISVTASPTEVPAGGGEVTFTYTVKNTRAKASYVDLFWQDELAQAMFFSSTRSNVCDNIVWNGGYKRAPWGEYYLPMGATTTGTCTTRITQDVTNTLDVVVRDYYKTETKATADASVSVKYSEGSPDLQCDGLWFASGSSDHRVDSFGAIGTVDLENYKTSEKLNFRDVRAYSKRNPYQLGPMNGSAALAVDPKNPENVYYIPRLTEKTNWLSEEVNFSPGGLWKYNVKTRKNEMVTPFEATPSSPRLGAAPDGTLWAVAVDGNLHKFDPQEKKWQDQGSIRPGTIPDNEDTKREYTFKRGQDNSLDSGDLAFDGLGNLWIIGSNAGTKKAFLFTISRESLQAKSTSEATMVGMMGEGRFNGIAFGPDGSLYGTTRDDNSGQGGLWRINKTTGDSDRIATLPYSTEDLGSCSLPKPVLQIEKTADLSEGETAVVDGGAIGYVVTIENTGNLNATGVTFHDELEKLHLELIPNSTTLNGEPWADDFQKAPALVKSKTAQYSGTISAHDKATIRFRAKAKHGQVKVCNSATVQLTGNPAKEGILTDDPNTPGTNDPTCTPVYTPAIGIDKKGVALTSELGQHKPKSVVWSDDRAVRYIYYVSTDPNQPKGMAEGRDDNGYLVEGPLKNNHEKKRGIENLKKIVVSDDKCKKVDQVLTPNTQNNIGDRNSDGLLNPDEIWQYQCVHENLSLENSTSNIAKVTAVSDKSNTHVSDEDTWTVEPVRFQVEKTAKVTGENGVVKWEPTGSPIKLNDEMRGTATYRVTVTNTGLVDTFAPAVKDVFTTPEGFALEKLSWAEVDEAGHAGQSTPLGEDKQLPKVRIAPGKSKTYEITAEVSVKDATQVDWEKVGQCKTDSADNSEYGLFNRVTMPHDDDGDENNEACVPVTSPLLTMSVTKLGNNCDTDKQSCELSGASFALYNVDPTSAEAKPLADGVVVDASKPSRFTSKGLTAGTYWLVETAAPNGHVLMAEPVKFQLAFDGIKILSTTTNASVASDDKFNVRVVDQTAGELPQAGGDGPIAFILMGLMLVAIGSVGYLRTTGYGPTWGRNRKNSRS</sequence>
<dbReference type="InterPro" id="IPR013783">
    <property type="entry name" value="Ig-like_fold"/>
</dbReference>
<dbReference type="InterPro" id="IPR047589">
    <property type="entry name" value="DUF11_rpt"/>
</dbReference>
<feature type="domain" description="SpaA-like prealbumin fold" evidence="3">
    <location>
        <begin position="933"/>
        <end position="1018"/>
    </location>
</feature>
<feature type="region of interest" description="Disordered" evidence="1">
    <location>
        <begin position="304"/>
        <end position="324"/>
    </location>
</feature>
<dbReference type="Gene3D" id="2.60.40.10">
    <property type="entry name" value="Immunoglobulins"/>
    <property type="match status" value="1"/>
</dbReference>
<evidence type="ECO:0000313" key="4">
    <source>
        <dbReference type="EMBL" id="QOR45519.1"/>
    </source>
</evidence>
<dbReference type="Proteomes" id="UP000595053">
    <property type="component" value="Chromosome"/>
</dbReference>
<feature type="region of interest" description="Disordered" evidence="1">
    <location>
        <begin position="1"/>
        <end position="24"/>
    </location>
</feature>
<keyword evidence="2" id="KW-1133">Transmembrane helix</keyword>
<evidence type="ECO:0000259" key="3">
    <source>
        <dbReference type="Pfam" id="PF17802"/>
    </source>
</evidence>
<keyword evidence="2" id="KW-0812">Transmembrane</keyword>
<protein>
    <submittedName>
        <fullName evidence="4">LPXTG cell wall anchor domain-containing protein</fullName>
    </submittedName>
</protein>
<name>A0A7M1QU64_9ACTO</name>
<dbReference type="SUPFAM" id="SSF63829">
    <property type="entry name" value="Calcium-dependent phosphotriesterase"/>
    <property type="match status" value="1"/>
</dbReference>
<dbReference type="Pfam" id="PF17802">
    <property type="entry name" value="SpaA"/>
    <property type="match status" value="1"/>
</dbReference>
<keyword evidence="5" id="KW-1185">Reference proteome</keyword>
<feature type="transmembrane region" description="Helical" evidence="2">
    <location>
        <begin position="1049"/>
        <end position="1067"/>
    </location>
</feature>
<organism evidence="4 5">
    <name type="scientific">Trueperella pecoris</name>
    <dbReference type="NCBI Taxonomy" id="2733571"/>
    <lineage>
        <taxon>Bacteria</taxon>
        <taxon>Bacillati</taxon>
        <taxon>Actinomycetota</taxon>
        <taxon>Actinomycetes</taxon>
        <taxon>Actinomycetales</taxon>
        <taxon>Actinomycetaceae</taxon>
        <taxon>Trueperella</taxon>
    </lineage>
</organism>
<evidence type="ECO:0000256" key="1">
    <source>
        <dbReference type="SAM" id="MobiDB-lite"/>
    </source>
</evidence>
<dbReference type="InterPro" id="IPR041033">
    <property type="entry name" value="SpaA_PFL_dom_1"/>
</dbReference>
<reference evidence="4 5" key="1">
    <citation type="submission" date="2020-10" db="EMBL/GenBank/DDBJ databases">
        <title>Trueperella pecoris sp. nov. isolated from bovine and porcine specimens.</title>
        <authorList>
            <person name="Schoenecker L."/>
            <person name="Schnydrig P."/>
            <person name="Brodard I."/>
            <person name="Thomann A."/>
            <person name="Hemphill A."/>
            <person name="Rodriguez-Campos S."/>
            <person name="Perreten V."/>
            <person name="Jores J."/>
            <person name="Kittl S."/>
        </authorList>
    </citation>
    <scope>NUCLEOTIDE SEQUENCE [LARGE SCALE GENOMIC DNA]</scope>
    <source>
        <strain evidence="4 5">15A0121</strain>
    </source>
</reference>
<dbReference type="RefSeq" id="WP_197551076.1">
    <property type="nucleotide sequence ID" value="NZ_CP063213.1"/>
</dbReference>
<dbReference type="NCBIfam" id="TIGR01451">
    <property type="entry name" value="B_ant_repeat"/>
    <property type="match status" value="1"/>
</dbReference>
<dbReference type="AlphaFoldDB" id="A0A7M1QU64"/>
<dbReference type="NCBIfam" id="TIGR01167">
    <property type="entry name" value="LPXTG_anchor"/>
    <property type="match status" value="1"/>
</dbReference>
<proteinExistence type="predicted"/>
<evidence type="ECO:0000313" key="5">
    <source>
        <dbReference type="Proteomes" id="UP000595053"/>
    </source>
</evidence>
<accession>A0A7M1QU64</accession>